<evidence type="ECO:0000256" key="1">
    <source>
        <dbReference type="ARBA" id="ARBA00009053"/>
    </source>
</evidence>
<dbReference type="CDD" id="cd22907">
    <property type="entry name" value="HFD_NFYB"/>
    <property type="match status" value="1"/>
</dbReference>
<dbReference type="InterPro" id="IPR027113">
    <property type="entry name" value="Transc_fact_NFYB/HAP3"/>
</dbReference>
<accession>A0ABR1ZZ91</accession>
<evidence type="ECO:0000256" key="3">
    <source>
        <dbReference type="ARBA" id="ARBA00023125"/>
    </source>
</evidence>
<keyword evidence="4" id="KW-0010">Activator</keyword>
<name>A0ABR1ZZ91_9ROSI</name>
<dbReference type="InterPro" id="IPR003956">
    <property type="entry name" value="Transcrpt_fac_NFYB/HAP3_CS"/>
</dbReference>
<organism evidence="7 8">
    <name type="scientific">Hibiscus sabdariffa</name>
    <name type="common">roselle</name>
    <dbReference type="NCBI Taxonomy" id="183260"/>
    <lineage>
        <taxon>Eukaryota</taxon>
        <taxon>Viridiplantae</taxon>
        <taxon>Streptophyta</taxon>
        <taxon>Embryophyta</taxon>
        <taxon>Tracheophyta</taxon>
        <taxon>Spermatophyta</taxon>
        <taxon>Magnoliopsida</taxon>
        <taxon>eudicotyledons</taxon>
        <taxon>Gunneridae</taxon>
        <taxon>Pentapetalae</taxon>
        <taxon>rosids</taxon>
        <taxon>malvids</taxon>
        <taxon>Malvales</taxon>
        <taxon>Malvaceae</taxon>
        <taxon>Malvoideae</taxon>
        <taxon>Hibiscus</taxon>
    </lineage>
</organism>
<keyword evidence="8" id="KW-1185">Reference proteome</keyword>
<evidence type="ECO:0000313" key="7">
    <source>
        <dbReference type="EMBL" id="KAK8486055.1"/>
    </source>
</evidence>
<evidence type="ECO:0000313" key="8">
    <source>
        <dbReference type="Proteomes" id="UP001396334"/>
    </source>
</evidence>
<reference evidence="7 8" key="1">
    <citation type="journal article" date="2024" name="G3 (Bethesda)">
        <title>Genome assembly of Hibiscus sabdariffa L. provides insights into metabolisms of medicinal natural products.</title>
        <authorList>
            <person name="Kim T."/>
        </authorList>
    </citation>
    <scope>NUCLEOTIDE SEQUENCE [LARGE SCALE GENOMIC DNA]</scope>
    <source>
        <strain evidence="7">TK-2024</strain>
        <tissue evidence="7">Old leaves</tissue>
    </source>
</reference>
<dbReference type="PANTHER" id="PTHR11064">
    <property type="entry name" value="CCAAT-BINDING TRANSCRIPTION FACTOR-RELATED"/>
    <property type="match status" value="1"/>
</dbReference>
<dbReference type="PROSITE" id="PS00685">
    <property type="entry name" value="NFYB_HAP3"/>
    <property type="match status" value="1"/>
</dbReference>
<dbReference type="Pfam" id="PF00808">
    <property type="entry name" value="CBFD_NFYB_HMF"/>
    <property type="match status" value="1"/>
</dbReference>
<dbReference type="InterPro" id="IPR009072">
    <property type="entry name" value="Histone-fold"/>
</dbReference>
<comment type="similarity">
    <text evidence="1">Belongs to the NFYB/HAP3 subunit family.</text>
</comment>
<dbReference type="InterPro" id="IPR003958">
    <property type="entry name" value="CBFA_NFYB_domain"/>
</dbReference>
<protein>
    <recommendedName>
        <fullName evidence="6">Transcription factor CBF/NF-Y/archaeal histone domain-containing protein</fullName>
    </recommendedName>
</protein>
<evidence type="ECO:0000256" key="5">
    <source>
        <dbReference type="ARBA" id="ARBA00023163"/>
    </source>
</evidence>
<sequence length="168" mass="18600">MPIANVIRIMRRALPPHAKISDESKETIQECVSEFISFITGEANERCQHEQRKTITAEDVLWAMGKLGFDNYIEPLTIFLNRFREAENDRSLPRGEPVLKRGIDHGLVMMPPFNSSVFQVGFRQGFLDAAATTTNAITGGYNRDASGAAAGSSSQASTINFDPFGQFK</sequence>
<keyword evidence="2" id="KW-0805">Transcription regulation</keyword>
<gene>
    <name evidence="7" type="ORF">V6N11_033031</name>
</gene>
<evidence type="ECO:0000259" key="6">
    <source>
        <dbReference type="Pfam" id="PF00808"/>
    </source>
</evidence>
<keyword evidence="3" id="KW-0238">DNA-binding</keyword>
<dbReference type="PRINTS" id="PR00615">
    <property type="entry name" value="CCAATSUBUNTA"/>
</dbReference>
<dbReference type="SUPFAM" id="SSF47113">
    <property type="entry name" value="Histone-fold"/>
    <property type="match status" value="1"/>
</dbReference>
<comment type="caution">
    <text evidence="7">The sequence shown here is derived from an EMBL/GenBank/DDBJ whole genome shotgun (WGS) entry which is preliminary data.</text>
</comment>
<keyword evidence="5" id="KW-0804">Transcription</keyword>
<evidence type="ECO:0000256" key="4">
    <source>
        <dbReference type="ARBA" id="ARBA00023159"/>
    </source>
</evidence>
<proteinExistence type="inferred from homology"/>
<dbReference type="PANTHER" id="PTHR11064:SF115">
    <property type="entry name" value="NUCLEAR TRANSCRIPTION FACTOR Y SUBUNIT B-9"/>
    <property type="match status" value="1"/>
</dbReference>
<dbReference type="EMBL" id="JBBPBN010000460">
    <property type="protein sequence ID" value="KAK8486055.1"/>
    <property type="molecule type" value="Genomic_DNA"/>
</dbReference>
<dbReference type="Gene3D" id="1.10.20.10">
    <property type="entry name" value="Histone, subunit A"/>
    <property type="match status" value="1"/>
</dbReference>
<dbReference type="Proteomes" id="UP001396334">
    <property type="component" value="Unassembled WGS sequence"/>
</dbReference>
<feature type="domain" description="Transcription factor CBF/NF-Y/archaeal histone" evidence="6">
    <location>
        <begin position="1"/>
        <end position="64"/>
    </location>
</feature>
<evidence type="ECO:0000256" key="2">
    <source>
        <dbReference type="ARBA" id="ARBA00023015"/>
    </source>
</evidence>